<dbReference type="SUPFAM" id="SSF54928">
    <property type="entry name" value="RNA-binding domain, RBD"/>
    <property type="match status" value="1"/>
</dbReference>
<dbReference type="Gene3D" id="3.30.70.330">
    <property type="match status" value="1"/>
</dbReference>
<accession>A0A183BXD4</accession>
<protein>
    <submittedName>
        <fullName evidence="11">Eukaryotic translation initiation factor 3 subunit B</fullName>
    </submittedName>
</protein>
<evidence type="ECO:0000256" key="7">
    <source>
        <dbReference type="SAM" id="MobiDB-lite"/>
    </source>
</evidence>
<dbReference type="InterPro" id="IPR013979">
    <property type="entry name" value="TIF_beta_prop-like"/>
</dbReference>
<dbReference type="InterPro" id="IPR034363">
    <property type="entry name" value="eIF3B_RRM"/>
</dbReference>
<evidence type="ECO:0000256" key="1">
    <source>
        <dbReference type="ARBA" id="ARBA00004496"/>
    </source>
</evidence>
<feature type="domain" description="Translation initiation factor beta propellor-like" evidence="8">
    <location>
        <begin position="637"/>
        <end position="841"/>
    </location>
</feature>
<name>A0A183BXD4_GLOPA</name>
<evidence type="ECO:0000313" key="10">
    <source>
        <dbReference type="Proteomes" id="UP000050741"/>
    </source>
</evidence>
<keyword evidence="5" id="KW-0694">RNA-binding</keyword>
<reference evidence="10" key="1">
    <citation type="submission" date="2013-12" db="EMBL/GenBank/DDBJ databases">
        <authorList>
            <person name="Aslett M."/>
        </authorList>
    </citation>
    <scope>NUCLEOTIDE SEQUENCE [LARGE SCALE GENOMIC DNA]</scope>
    <source>
        <strain evidence="10">Lindley</strain>
    </source>
</reference>
<dbReference type="GO" id="GO:0003743">
    <property type="term" value="F:translation initiation factor activity"/>
    <property type="evidence" value="ECO:0007669"/>
    <property type="project" value="UniProtKB-KW"/>
</dbReference>
<dbReference type="InterPro" id="IPR011400">
    <property type="entry name" value="EIF3B"/>
</dbReference>
<proteinExistence type="predicted"/>
<evidence type="ECO:0000259" key="9">
    <source>
        <dbReference type="Pfam" id="PF16413"/>
    </source>
</evidence>
<dbReference type="GO" id="GO:0031369">
    <property type="term" value="F:translation initiation factor binding"/>
    <property type="evidence" value="ECO:0007669"/>
    <property type="project" value="InterPro"/>
</dbReference>
<dbReference type="PANTHER" id="PTHR14068">
    <property type="entry name" value="EUKARYOTIC TRANSLATION INITIATION FACTOR 3 EIF3 -RELATED"/>
    <property type="match status" value="1"/>
</dbReference>
<evidence type="ECO:0000256" key="2">
    <source>
        <dbReference type="ARBA" id="ARBA00022490"/>
    </source>
</evidence>
<dbReference type="InterPro" id="IPR035979">
    <property type="entry name" value="RBD_domain_sf"/>
</dbReference>
<dbReference type="InterPro" id="IPR015943">
    <property type="entry name" value="WD40/YVTN_repeat-like_dom_sf"/>
</dbReference>
<feature type="region of interest" description="Disordered" evidence="7">
    <location>
        <begin position="1"/>
        <end position="21"/>
    </location>
</feature>
<dbReference type="InterPro" id="IPR032189">
    <property type="entry name" value="Mlh1_C"/>
</dbReference>
<feature type="domain" description="DNA mismatch repair protein Mlh1 C-terminal" evidence="9">
    <location>
        <begin position="69"/>
        <end position="248"/>
    </location>
</feature>
<evidence type="ECO:0000256" key="6">
    <source>
        <dbReference type="ARBA" id="ARBA00022917"/>
    </source>
</evidence>
<evidence type="ECO:0000256" key="4">
    <source>
        <dbReference type="ARBA" id="ARBA00022574"/>
    </source>
</evidence>
<dbReference type="GO" id="GO:0003723">
    <property type="term" value="F:RNA binding"/>
    <property type="evidence" value="ECO:0007669"/>
    <property type="project" value="UniProtKB-KW"/>
</dbReference>
<reference evidence="11" key="3">
    <citation type="submission" date="2016-06" db="UniProtKB">
        <authorList>
            <consortium name="WormBaseParasite"/>
        </authorList>
    </citation>
    <scope>IDENTIFICATION</scope>
</reference>
<dbReference type="GO" id="GO:0005852">
    <property type="term" value="C:eukaryotic translation initiation factor 3 complex"/>
    <property type="evidence" value="ECO:0007669"/>
    <property type="project" value="InterPro"/>
</dbReference>
<reference evidence="10" key="2">
    <citation type="submission" date="2014-05" db="EMBL/GenBank/DDBJ databases">
        <title>The genome and life-stage specific transcriptomes of Globodera pallida elucidate key aspects of plant parasitism by a cyst nematode.</title>
        <authorList>
            <person name="Cotton J.A."/>
            <person name="Lilley C.J."/>
            <person name="Jones L.M."/>
            <person name="Kikuchi T."/>
            <person name="Reid A.J."/>
            <person name="Thorpe P."/>
            <person name="Tsai I.J."/>
            <person name="Beasley H."/>
            <person name="Blok V."/>
            <person name="Cock P.J.A."/>
            <person name="Van den Akker S.E."/>
            <person name="Holroyd N."/>
            <person name="Hunt M."/>
            <person name="Mantelin S."/>
            <person name="Naghra H."/>
            <person name="Pain A."/>
            <person name="Palomares-Rius J.E."/>
            <person name="Zarowiecki M."/>
            <person name="Berriman M."/>
            <person name="Jones J.T."/>
            <person name="Urwin P.E."/>
        </authorList>
    </citation>
    <scope>NUCLEOTIDE SEQUENCE [LARGE SCALE GENOMIC DNA]</scope>
    <source>
        <strain evidence="10">Lindley</strain>
    </source>
</reference>
<sequence>MTAPADVDDHRFSDPEGFEDDVEDDDVLRDLLYEEPRESQYEECCIMVFNIPTISSDRLPKLRNVLAGSPLPVRELLALYLTEEKEGMDSETDDIEARIEAFSKVLLEHKDLLWNFFSINIVDFSPEDKNQDISSMPMLGGLPCILEGYLPQMASIPALITHLARSVDYSDEGLCYSAIARALGHFFTPFVSDVEDGDEVLGEHQRIQAVFRSIIFPALKSRFLPPSSLWSSIERVTDIEQAFRHFGRSDVDDHRFSDPEGFEDDVEDDDVLRDLLYEEPRESQYEECCIMVFNIPTISSDRLPKLRNVLAGVFSIQNTYKYNDNYPLSEDGKTKGFCFLEYQTKEAANAVLAVCDGHRLDKNHTFAAYPFTAVRSMKEPEKDWKKPERQPYVDLGDPWSWLQNPKCLDQFAILYESGQGSLRLDMFWNARTGEPIVVENACRDNWSNDLFKWSTHGTYLATMNNDKRNQRLGAVIWGGEKFDKFQRFSHEGVNYMEFSPNEKYIVTYACDQNSNRDNENCLRIFEVFTGELKKAFSPSLRSAGRLHDWPFLKWSHDEKFFAFCRLRGNCVNVFSTDDFMLCDNKAIELEGLVCCEFNPTKNLIAYYCEERSSANAPAEIGLLDVQTRTKLRASRTFSVSQSSLFWQKSGSYLAAHTERYQKMVKSKEGEIKYTGTSSHVEIFDCTEKTFAVQSIQLPEPFVNLAWEPKGNKFCVLVGTGQKVTPLIYRLDRGKPVPQLIGKIEASNGLNTAMWAPQGGWVVVMGVNTSSGVVCFIDANGTTEATKAKTIEHTSLSQGSWDPTGRYFVTCTFGGKSRYETGYRIHSFQGRELRRKAVDSLLRFKWRPRPPVSLAEQKVREVRKSMKQQSTKFEEEDKKELLKVSKEIIEQRKRALEQFSSIRAAASRTLAEERSERIELRGGIDQESVEKDLVEETITVALNTEKEKIKDESRQ</sequence>
<evidence type="ECO:0000256" key="5">
    <source>
        <dbReference type="ARBA" id="ARBA00022884"/>
    </source>
</evidence>
<keyword evidence="6" id="KW-0648">Protein biosynthesis</keyword>
<keyword evidence="10" id="KW-1185">Reference proteome</keyword>
<dbReference type="AlphaFoldDB" id="A0A183BXD4"/>
<dbReference type="Pfam" id="PF16413">
    <property type="entry name" value="Mlh1_C"/>
    <property type="match status" value="1"/>
</dbReference>
<evidence type="ECO:0000256" key="3">
    <source>
        <dbReference type="ARBA" id="ARBA00022540"/>
    </source>
</evidence>
<dbReference type="CDD" id="cd12278">
    <property type="entry name" value="RRM_eIF3B"/>
    <property type="match status" value="1"/>
</dbReference>
<dbReference type="SUPFAM" id="SSF69322">
    <property type="entry name" value="Tricorn protease domain 2"/>
    <property type="match status" value="1"/>
</dbReference>
<keyword evidence="4" id="KW-0853">WD repeat</keyword>
<keyword evidence="2" id="KW-0963">Cytoplasm</keyword>
<dbReference type="InterPro" id="IPR012677">
    <property type="entry name" value="Nucleotide-bd_a/b_plait_sf"/>
</dbReference>
<dbReference type="Pfam" id="PF08662">
    <property type="entry name" value="eIF2A"/>
    <property type="match status" value="1"/>
</dbReference>
<dbReference type="PANTHER" id="PTHR14068:SF0">
    <property type="entry name" value="EUKARYOTIC TRANSLATION INITIATION FACTOR 3 SUBUNIT B"/>
    <property type="match status" value="1"/>
</dbReference>
<dbReference type="WBParaSite" id="GPLIN_000527300">
    <property type="protein sequence ID" value="GPLIN_000527300"/>
    <property type="gene ID" value="GPLIN_000527300"/>
</dbReference>
<dbReference type="Gene3D" id="2.130.10.10">
    <property type="entry name" value="YVTN repeat-like/Quinoprotein amine dehydrogenase"/>
    <property type="match status" value="2"/>
</dbReference>
<dbReference type="Proteomes" id="UP000050741">
    <property type="component" value="Unassembled WGS sequence"/>
</dbReference>
<keyword evidence="3" id="KW-0396">Initiation factor</keyword>
<evidence type="ECO:0000313" key="11">
    <source>
        <dbReference type="WBParaSite" id="GPLIN_000527300"/>
    </source>
</evidence>
<evidence type="ECO:0000259" key="8">
    <source>
        <dbReference type="Pfam" id="PF08662"/>
    </source>
</evidence>
<comment type="subcellular location">
    <subcellularLocation>
        <location evidence="1">Cytoplasm</location>
    </subcellularLocation>
</comment>
<organism evidence="10 11">
    <name type="scientific">Globodera pallida</name>
    <name type="common">Potato cyst nematode worm</name>
    <name type="synonym">Heterodera pallida</name>
    <dbReference type="NCBI Taxonomy" id="36090"/>
    <lineage>
        <taxon>Eukaryota</taxon>
        <taxon>Metazoa</taxon>
        <taxon>Ecdysozoa</taxon>
        <taxon>Nematoda</taxon>
        <taxon>Chromadorea</taxon>
        <taxon>Rhabditida</taxon>
        <taxon>Tylenchina</taxon>
        <taxon>Tylenchomorpha</taxon>
        <taxon>Tylenchoidea</taxon>
        <taxon>Heteroderidae</taxon>
        <taxon>Heteroderinae</taxon>
        <taxon>Globodera</taxon>
    </lineage>
</organism>